<feature type="domain" description="DUF2241" evidence="1">
    <location>
        <begin position="9"/>
        <end position="86"/>
    </location>
</feature>
<dbReference type="Proteomes" id="UP000288859">
    <property type="component" value="Unassembled WGS sequence"/>
</dbReference>
<dbReference type="EMBL" id="NAJM01000031">
    <property type="protein sequence ID" value="RVX69214.1"/>
    <property type="molecule type" value="Genomic_DNA"/>
</dbReference>
<gene>
    <name evidence="2" type="ORF">B0A52_07190</name>
</gene>
<dbReference type="GO" id="GO:0046394">
    <property type="term" value="P:carboxylic acid biosynthetic process"/>
    <property type="evidence" value="ECO:0007669"/>
    <property type="project" value="UniProtKB-ARBA"/>
</dbReference>
<evidence type="ECO:0000259" key="1">
    <source>
        <dbReference type="Pfam" id="PF10000"/>
    </source>
</evidence>
<sequence length="158" mass="16846">MTTTSNSIGETNLSKLLSSLRTTVAPSTYVWITIPNTAATTNIPIPLSSTIMTFHEPATPDHGPSTTLITTLETARTHKLAYQYESRMITCAVHSSLEAVGFLAVLTRVLADKGISCNPVSAYYHDHLFVPVEKVDDAVEVLKGLAGGEGEGEDGLGQ</sequence>
<proteinExistence type="predicted"/>
<evidence type="ECO:0000313" key="2">
    <source>
        <dbReference type="EMBL" id="RVX69214.1"/>
    </source>
</evidence>
<protein>
    <recommendedName>
        <fullName evidence="1">DUF2241 domain-containing protein</fullName>
    </recommendedName>
</protein>
<dbReference type="PANTHER" id="PTHR39199">
    <property type="entry name" value="BLR5128 PROTEIN"/>
    <property type="match status" value="1"/>
</dbReference>
<accession>A0A438N0P0</accession>
<comment type="caution">
    <text evidence="2">The sequence shown here is derived from an EMBL/GenBank/DDBJ whole genome shotgun (WGS) entry which is preliminary data.</text>
</comment>
<dbReference type="InterPro" id="IPR018717">
    <property type="entry name" value="DUF2241"/>
</dbReference>
<dbReference type="AlphaFoldDB" id="A0A438N0P0"/>
<dbReference type="PANTHER" id="PTHR39199:SF1">
    <property type="entry name" value="BLR5128 PROTEIN"/>
    <property type="match status" value="1"/>
</dbReference>
<organism evidence="2 3">
    <name type="scientific">Exophiala mesophila</name>
    <name type="common">Black yeast-like fungus</name>
    <dbReference type="NCBI Taxonomy" id="212818"/>
    <lineage>
        <taxon>Eukaryota</taxon>
        <taxon>Fungi</taxon>
        <taxon>Dikarya</taxon>
        <taxon>Ascomycota</taxon>
        <taxon>Pezizomycotina</taxon>
        <taxon>Eurotiomycetes</taxon>
        <taxon>Chaetothyriomycetidae</taxon>
        <taxon>Chaetothyriales</taxon>
        <taxon>Herpotrichiellaceae</taxon>
        <taxon>Exophiala</taxon>
    </lineage>
</organism>
<dbReference type="GO" id="GO:0006520">
    <property type="term" value="P:amino acid metabolic process"/>
    <property type="evidence" value="ECO:0007669"/>
    <property type="project" value="UniProtKB-ARBA"/>
</dbReference>
<name>A0A438N0P0_EXOME</name>
<reference evidence="2 3" key="1">
    <citation type="submission" date="2017-03" db="EMBL/GenBank/DDBJ databases">
        <title>Genomes of endolithic fungi from Antarctica.</title>
        <authorList>
            <person name="Coleine C."/>
            <person name="Masonjones S."/>
            <person name="Stajich J.E."/>
        </authorList>
    </citation>
    <scope>NUCLEOTIDE SEQUENCE [LARGE SCALE GENOMIC DNA]</scope>
    <source>
        <strain evidence="2 3">CCFEE 6314</strain>
    </source>
</reference>
<dbReference type="OrthoDB" id="10064407at2759"/>
<dbReference type="Gene3D" id="3.30.2130.10">
    <property type="entry name" value="VC0802-like"/>
    <property type="match status" value="1"/>
</dbReference>
<dbReference type="SUPFAM" id="SSF55021">
    <property type="entry name" value="ACT-like"/>
    <property type="match status" value="1"/>
</dbReference>
<dbReference type="Pfam" id="PF10000">
    <property type="entry name" value="ACT_3"/>
    <property type="match status" value="1"/>
</dbReference>
<dbReference type="InterPro" id="IPR045865">
    <property type="entry name" value="ACT-like_dom_sf"/>
</dbReference>
<evidence type="ECO:0000313" key="3">
    <source>
        <dbReference type="Proteomes" id="UP000288859"/>
    </source>
</evidence>